<evidence type="ECO:0000256" key="1">
    <source>
        <dbReference type="SAM" id="Phobius"/>
    </source>
</evidence>
<evidence type="ECO:0000313" key="3">
    <source>
        <dbReference type="Proteomes" id="UP001500469"/>
    </source>
</evidence>
<accession>A0ABN1N4E4</accession>
<proteinExistence type="predicted"/>
<organism evidence="2 3">
    <name type="scientific">Algoriphagus jejuensis</name>
    <dbReference type="NCBI Taxonomy" id="419934"/>
    <lineage>
        <taxon>Bacteria</taxon>
        <taxon>Pseudomonadati</taxon>
        <taxon>Bacteroidota</taxon>
        <taxon>Cytophagia</taxon>
        <taxon>Cytophagales</taxon>
        <taxon>Cyclobacteriaceae</taxon>
        <taxon>Algoriphagus</taxon>
    </lineage>
</organism>
<keyword evidence="3" id="KW-1185">Reference proteome</keyword>
<protein>
    <submittedName>
        <fullName evidence="2">Uncharacterized protein</fullName>
    </submittedName>
</protein>
<sequence length="79" mass="8562">MMTLAAVAVHRLVKLLQDRKLITGIFFAYFQLVGFAEIGFGEGIAVVATGGDSDRHGFGVLVYINLPQKNQYGSDSQSI</sequence>
<dbReference type="EMBL" id="BAAAFI010000044">
    <property type="protein sequence ID" value="GAA0880471.1"/>
    <property type="molecule type" value="Genomic_DNA"/>
</dbReference>
<dbReference type="Proteomes" id="UP001500469">
    <property type="component" value="Unassembled WGS sequence"/>
</dbReference>
<keyword evidence="1" id="KW-0812">Transmembrane</keyword>
<comment type="caution">
    <text evidence="2">The sequence shown here is derived from an EMBL/GenBank/DDBJ whole genome shotgun (WGS) entry which is preliminary data.</text>
</comment>
<reference evidence="2 3" key="1">
    <citation type="journal article" date="2019" name="Int. J. Syst. Evol. Microbiol.">
        <title>The Global Catalogue of Microorganisms (GCM) 10K type strain sequencing project: providing services to taxonomists for standard genome sequencing and annotation.</title>
        <authorList>
            <consortium name="The Broad Institute Genomics Platform"/>
            <consortium name="The Broad Institute Genome Sequencing Center for Infectious Disease"/>
            <person name="Wu L."/>
            <person name="Ma J."/>
        </authorList>
    </citation>
    <scope>NUCLEOTIDE SEQUENCE [LARGE SCALE GENOMIC DNA]</scope>
    <source>
        <strain evidence="2 3">JCM 16112</strain>
    </source>
</reference>
<evidence type="ECO:0000313" key="2">
    <source>
        <dbReference type="EMBL" id="GAA0880471.1"/>
    </source>
</evidence>
<keyword evidence="1" id="KW-0472">Membrane</keyword>
<name>A0ABN1N4E4_9BACT</name>
<gene>
    <name evidence="2" type="ORF">GCM10009119_34410</name>
</gene>
<keyword evidence="1" id="KW-1133">Transmembrane helix</keyword>
<feature type="transmembrane region" description="Helical" evidence="1">
    <location>
        <begin position="21"/>
        <end position="40"/>
    </location>
</feature>